<dbReference type="GO" id="GO:0005737">
    <property type="term" value="C:cytoplasm"/>
    <property type="evidence" value="ECO:0007669"/>
    <property type="project" value="UniProtKB-SubCell"/>
</dbReference>
<dbReference type="FunFam" id="3.30.310.50:FF:000005">
    <property type="entry name" value="L antigen family member 3"/>
    <property type="match status" value="1"/>
</dbReference>
<dbReference type="EMBL" id="JAATJU010022111">
    <property type="protein sequence ID" value="KAH0511980.1"/>
    <property type="molecule type" value="Genomic_DNA"/>
</dbReference>
<comment type="similarity">
    <text evidence="3">Belongs to the CTAG/PCC1 family.</text>
</comment>
<evidence type="ECO:0000256" key="6">
    <source>
        <dbReference type="ARBA" id="ARBA00023242"/>
    </source>
</evidence>
<evidence type="ECO:0000256" key="4">
    <source>
        <dbReference type="ARBA" id="ARBA00022490"/>
    </source>
</evidence>
<keyword evidence="6" id="KW-0539">Nucleus</keyword>
<dbReference type="PANTHER" id="PTHR31283">
    <property type="entry name" value="EKC/KEOPS COMPLEX SUBUNIT PCC1 FAMILY MEMBER"/>
    <property type="match status" value="1"/>
</dbReference>
<evidence type="ECO:0000256" key="8">
    <source>
        <dbReference type="ARBA" id="ARBA00062157"/>
    </source>
</evidence>
<dbReference type="PANTHER" id="PTHR31283:SF19">
    <property type="entry name" value="EKC_KEOPS COMPLEX SUBUNIT LAGE3"/>
    <property type="match status" value="1"/>
</dbReference>
<comment type="subunit">
    <text evidence="8">Component of the EKC/KEOPS complex composed of at least GON7, TP53RK, TPRKB, OSGEP and LAGE3; the whole complex dimerizes.</text>
</comment>
<reference evidence="10" key="1">
    <citation type="submission" date="2020-03" db="EMBL/GenBank/DDBJ databases">
        <title>Studies in the Genomics of Life Span.</title>
        <authorList>
            <person name="Glass D."/>
        </authorList>
    </citation>
    <scope>NUCLEOTIDE SEQUENCE</scope>
    <source>
        <strain evidence="10">LTLLF</strain>
        <tissue evidence="10">Muscle</tissue>
    </source>
</reference>
<protein>
    <recommendedName>
        <fullName evidence="9">L antigen family member 3</fullName>
    </recommendedName>
</protein>
<evidence type="ECO:0000256" key="3">
    <source>
        <dbReference type="ARBA" id="ARBA00007073"/>
    </source>
</evidence>
<comment type="caution">
    <text evidence="10">The sequence shown here is derived from an EMBL/GenBank/DDBJ whole genome shotgun (WGS) entry which is preliminary data.</text>
</comment>
<dbReference type="GO" id="GO:0070525">
    <property type="term" value="P:tRNA threonylcarbamoyladenosine metabolic process"/>
    <property type="evidence" value="ECO:0007669"/>
    <property type="project" value="TreeGrafter"/>
</dbReference>
<dbReference type="Proteomes" id="UP000710432">
    <property type="component" value="Unassembled WGS sequence"/>
</dbReference>
<evidence type="ECO:0000256" key="1">
    <source>
        <dbReference type="ARBA" id="ARBA00004123"/>
    </source>
</evidence>
<name>A0A8J6GIT0_MICOH</name>
<dbReference type="GO" id="GO:0000408">
    <property type="term" value="C:EKC/KEOPS complex"/>
    <property type="evidence" value="ECO:0007669"/>
    <property type="project" value="TreeGrafter"/>
</dbReference>
<evidence type="ECO:0000256" key="9">
    <source>
        <dbReference type="ARBA" id="ARBA00076355"/>
    </source>
</evidence>
<accession>A0A8J6GIT0</accession>
<dbReference type="AlphaFoldDB" id="A0A8J6GIT0"/>
<keyword evidence="4" id="KW-0963">Cytoplasm</keyword>
<keyword evidence="5" id="KW-0819">tRNA processing</keyword>
<dbReference type="Pfam" id="PF09341">
    <property type="entry name" value="Pcc1"/>
    <property type="match status" value="1"/>
</dbReference>
<dbReference type="GO" id="GO:0005634">
    <property type="term" value="C:nucleus"/>
    <property type="evidence" value="ECO:0007669"/>
    <property type="project" value="UniProtKB-SubCell"/>
</dbReference>
<proteinExistence type="inferred from homology"/>
<gene>
    <name evidence="10" type="ORF">LTLLF_147255</name>
</gene>
<comment type="function">
    <text evidence="7">Component of the EKC/KEOPS complex that is required for the formation of a threonylcarbamoyl group on adenosine at position 37 (t(6)A37) in tRNAs that read codons beginning with adenine. The complex is probably involved in the transfer of the threonylcarbamoyl moiety of threonylcarbamoyl-AMP (TC-AMP) to the N6 group of A37. LAGE3 functions as a dimerization module for the complex.</text>
</comment>
<organism evidence="10 11">
    <name type="scientific">Microtus ochrogaster</name>
    <name type="common">Prairie vole</name>
    <dbReference type="NCBI Taxonomy" id="79684"/>
    <lineage>
        <taxon>Eukaryota</taxon>
        <taxon>Metazoa</taxon>
        <taxon>Chordata</taxon>
        <taxon>Craniata</taxon>
        <taxon>Vertebrata</taxon>
        <taxon>Euteleostomi</taxon>
        <taxon>Mammalia</taxon>
        <taxon>Eutheria</taxon>
        <taxon>Euarchontoglires</taxon>
        <taxon>Glires</taxon>
        <taxon>Rodentia</taxon>
        <taxon>Myomorpha</taxon>
        <taxon>Muroidea</taxon>
        <taxon>Cricetidae</taxon>
        <taxon>Arvicolinae</taxon>
        <taxon>Microtus</taxon>
    </lineage>
</organism>
<evidence type="ECO:0000313" key="10">
    <source>
        <dbReference type="EMBL" id="KAH0511980.1"/>
    </source>
</evidence>
<dbReference type="Gene3D" id="3.30.310.50">
    <property type="entry name" value="Alpha-D-phosphohexomutase, C-terminal domain"/>
    <property type="match status" value="1"/>
</dbReference>
<evidence type="ECO:0000256" key="5">
    <source>
        <dbReference type="ARBA" id="ARBA00022694"/>
    </source>
</evidence>
<sequence>MVRIPRLGAAVPDAGTVAVIPSGAHPVARALEVSSWSKSTMPFTQRQGIPHHRFALTVPFPTSLEAEITCGSLAPDAEPHQGLLGKKLKVSGSMLEAHWISGDSCLLRISIMNFLDQLSLVVNTIQRFGPPVSR</sequence>
<comment type="subcellular location">
    <subcellularLocation>
        <location evidence="2">Cytoplasm</location>
    </subcellularLocation>
    <subcellularLocation>
        <location evidence="1">Nucleus</location>
    </subcellularLocation>
</comment>
<dbReference type="InterPro" id="IPR015419">
    <property type="entry name" value="CTAG/Pcc1"/>
</dbReference>
<evidence type="ECO:0000256" key="2">
    <source>
        <dbReference type="ARBA" id="ARBA00004496"/>
    </source>
</evidence>
<evidence type="ECO:0000256" key="7">
    <source>
        <dbReference type="ARBA" id="ARBA00053047"/>
    </source>
</evidence>
<evidence type="ECO:0000313" key="11">
    <source>
        <dbReference type="Proteomes" id="UP000710432"/>
    </source>
</evidence>
<dbReference type="GO" id="GO:0008033">
    <property type="term" value="P:tRNA processing"/>
    <property type="evidence" value="ECO:0007669"/>
    <property type="project" value="UniProtKB-KW"/>
</dbReference>